<keyword evidence="5" id="KW-0460">Magnesium</keyword>
<comment type="catalytic activity">
    <reaction evidence="5">
        <text>(6S)-5-formyl-5,6,7,8-tetrahydrofolate + ATP = (6R)-5,10-methenyltetrahydrofolate + ADP + phosphate</text>
        <dbReference type="Rhea" id="RHEA:10488"/>
        <dbReference type="ChEBI" id="CHEBI:30616"/>
        <dbReference type="ChEBI" id="CHEBI:43474"/>
        <dbReference type="ChEBI" id="CHEBI:57455"/>
        <dbReference type="ChEBI" id="CHEBI:57457"/>
        <dbReference type="ChEBI" id="CHEBI:456216"/>
        <dbReference type="EC" id="6.3.3.2"/>
    </reaction>
</comment>
<evidence type="ECO:0000256" key="4">
    <source>
        <dbReference type="PIRSR" id="PIRSR006806-1"/>
    </source>
</evidence>
<evidence type="ECO:0000256" key="1">
    <source>
        <dbReference type="ARBA" id="ARBA00010638"/>
    </source>
</evidence>
<dbReference type="NCBIfam" id="TIGR02727">
    <property type="entry name" value="MTHFS_bact"/>
    <property type="match status" value="1"/>
</dbReference>
<dbReference type="EC" id="6.3.3.2" evidence="5"/>
<dbReference type="InterPro" id="IPR037171">
    <property type="entry name" value="NagB/RpiA_transferase-like"/>
</dbReference>
<evidence type="ECO:0000313" key="7">
    <source>
        <dbReference type="Proteomes" id="UP000325614"/>
    </source>
</evidence>
<dbReference type="Proteomes" id="UP000325614">
    <property type="component" value="Chromosome"/>
</dbReference>
<evidence type="ECO:0000313" key="6">
    <source>
        <dbReference type="EMBL" id="QFU15464.1"/>
    </source>
</evidence>
<dbReference type="EMBL" id="CP045423">
    <property type="protein sequence ID" value="QFU15464.1"/>
    <property type="molecule type" value="Genomic_DNA"/>
</dbReference>
<dbReference type="AlphaFoldDB" id="A0A5P9JZT9"/>
<dbReference type="PIRSF" id="PIRSF006806">
    <property type="entry name" value="FTHF_cligase"/>
    <property type="match status" value="1"/>
</dbReference>
<keyword evidence="6" id="KW-0436">Ligase</keyword>
<sequence length="198" mass="21801">MASLPLSERKERLRREAFAVRDGLDEAFRREADRRIAGRALTLDSLKSANPVGAYWPIRSEVDPRPLMEALVARGQDVALSQVVHPHLSFRLWRPGDVLVKGGFGVQEPGPDAPEVFPAALLVPLLAFDRRGGRIGYGKGHFDRAIAALEGRHPILTVGLAYAVQEIGEVPVEPHDRLLDIVVTENEIVRTQPVRAAT</sequence>
<dbReference type="PANTHER" id="PTHR23407">
    <property type="entry name" value="ATPASE INHIBITOR/5-FORMYLTETRAHYDROFOLATE CYCLO-LIGASE"/>
    <property type="match status" value="1"/>
</dbReference>
<gene>
    <name evidence="6" type="ORF">GDR74_04095</name>
</gene>
<accession>A0A5P9JZT9</accession>
<dbReference type="RefSeq" id="WP_152585109.1">
    <property type="nucleotide sequence ID" value="NZ_CP045423.1"/>
</dbReference>
<evidence type="ECO:0000256" key="5">
    <source>
        <dbReference type="RuleBase" id="RU361279"/>
    </source>
</evidence>
<reference evidence="6 7" key="1">
    <citation type="submission" date="2019-10" db="EMBL/GenBank/DDBJ databases">
        <title>Isolation, Identification of Microvirga thermotolerans HR1, a novel thermophilic bacterium and Comparative Genomics of the genus Microvirga.</title>
        <authorList>
            <person name="Li J."/>
            <person name="Zhang W."/>
            <person name="Lin M."/>
            <person name="Wang J."/>
        </authorList>
    </citation>
    <scope>NUCLEOTIDE SEQUENCE [LARGE SCALE GENOMIC DNA]</scope>
    <source>
        <strain evidence="6 7">HR1</strain>
    </source>
</reference>
<evidence type="ECO:0000256" key="3">
    <source>
        <dbReference type="ARBA" id="ARBA00022840"/>
    </source>
</evidence>
<keyword evidence="3 4" id="KW-0067">ATP-binding</keyword>
<keyword evidence="7" id="KW-1185">Reference proteome</keyword>
<feature type="binding site" evidence="4">
    <location>
        <begin position="10"/>
        <end position="14"/>
    </location>
    <ligand>
        <name>ATP</name>
        <dbReference type="ChEBI" id="CHEBI:30616"/>
    </ligand>
</feature>
<dbReference type="GO" id="GO:0005524">
    <property type="term" value="F:ATP binding"/>
    <property type="evidence" value="ECO:0007669"/>
    <property type="project" value="UniProtKB-KW"/>
</dbReference>
<proteinExistence type="inferred from homology"/>
<organism evidence="6 7">
    <name type="scientific">Microvirga thermotolerans</name>
    <dbReference type="NCBI Taxonomy" id="2651334"/>
    <lineage>
        <taxon>Bacteria</taxon>
        <taxon>Pseudomonadati</taxon>
        <taxon>Pseudomonadota</taxon>
        <taxon>Alphaproteobacteria</taxon>
        <taxon>Hyphomicrobiales</taxon>
        <taxon>Methylobacteriaceae</taxon>
        <taxon>Microvirga</taxon>
    </lineage>
</organism>
<dbReference type="GO" id="GO:0030272">
    <property type="term" value="F:5-formyltetrahydrofolate cyclo-ligase activity"/>
    <property type="evidence" value="ECO:0007669"/>
    <property type="project" value="UniProtKB-EC"/>
</dbReference>
<comment type="cofactor">
    <cofactor evidence="5">
        <name>Mg(2+)</name>
        <dbReference type="ChEBI" id="CHEBI:18420"/>
    </cofactor>
</comment>
<dbReference type="PANTHER" id="PTHR23407:SF1">
    <property type="entry name" value="5-FORMYLTETRAHYDROFOLATE CYCLO-LIGASE"/>
    <property type="match status" value="1"/>
</dbReference>
<dbReference type="SUPFAM" id="SSF100950">
    <property type="entry name" value="NagB/RpiA/CoA transferase-like"/>
    <property type="match status" value="1"/>
</dbReference>
<keyword evidence="2 4" id="KW-0547">Nucleotide-binding</keyword>
<keyword evidence="5" id="KW-0479">Metal-binding</keyword>
<dbReference type="KEGG" id="mico:GDR74_04095"/>
<feature type="binding site" evidence="4">
    <location>
        <position position="61"/>
    </location>
    <ligand>
        <name>substrate</name>
    </ligand>
</feature>
<dbReference type="Pfam" id="PF01812">
    <property type="entry name" value="5-FTHF_cyc-lig"/>
    <property type="match status" value="1"/>
</dbReference>
<protein>
    <recommendedName>
        <fullName evidence="5">5-formyltetrahydrofolate cyclo-ligase</fullName>
        <ecNumber evidence="5">6.3.3.2</ecNumber>
    </recommendedName>
</protein>
<dbReference type="InterPro" id="IPR002698">
    <property type="entry name" value="FTHF_cligase"/>
</dbReference>
<comment type="similarity">
    <text evidence="1 5">Belongs to the 5-formyltetrahydrofolate cyclo-ligase family.</text>
</comment>
<evidence type="ECO:0000256" key="2">
    <source>
        <dbReference type="ARBA" id="ARBA00022741"/>
    </source>
</evidence>
<dbReference type="Gene3D" id="3.40.50.10420">
    <property type="entry name" value="NagB/RpiA/CoA transferase-like"/>
    <property type="match status" value="1"/>
</dbReference>
<dbReference type="InterPro" id="IPR024185">
    <property type="entry name" value="FTHF_cligase-like_sf"/>
</dbReference>
<name>A0A5P9JZT9_9HYPH</name>
<dbReference type="GO" id="GO:0046872">
    <property type="term" value="F:metal ion binding"/>
    <property type="evidence" value="ECO:0007669"/>
    <property type="project" value="UniProtKB-KW"/>
</dbReference>
<dbReference type="GO" id="GO:0009396">
    <property type="term" value="P:folic acid-containing compound biosynthetic process"/>
    <property type="evidence" value="ECO:0007669"/>
    <property type="project" value="TreeGrafter"/>
</dbReference>
<dbReference type="GO" id="GO:0035999">
    <property type="term" value="P:tetrahydrofolate interconversion"/>
    <property type="evidence" value="ECO:0007669"/>
    <property type="project" value="TreeGrafter"/>
</dbReference>